<comment type="caution">
    <text evidence="3">The sequence shown here is derived from an EMBL/GenBank/DDBJ whole genome shotgun (WGS) entry which is preliminary data.</text>
</comment>
<accession>A0A1V6PRJ4</accession>
<feature type="transmembrane region" description="Helical" evidence="2">
    <location>
        <begin position="54"/>
        <end position="76"/>
    </location>
</feature>
<dbReference type="Proteomes" id="UP000191672">
    <property type="component" value="Unassembled WGS sequence"/>
</dbReference>
<feature type="transmembrane region" description="Helical" evidence="2">
    <location>
        <begin position="749"/>
        <end position="770"/>
    </location>
</feature>
<evidence type="ECO:0000313" key="4">
    <source>
        <dbReference type="Proteomes" id="UP000191672"/>
    </source>
</evidence>
<gene>
    <name evidence="3" type="ORF">PENANT_c046G04429</name>
</gene>
<evidence type="ECO:0000313" key="3">
    <source>
        <dbReference type="EMBL" id="OQD79639.1"/>
    </source>
</evidence>
<keyword evidence="2" id="KW-0472">Membrane</keyword>
<dbReference type="AlphaFoldDB" id="A0A1V6PRJ4"/>
<feature type="transmembrane region" description="Helical" evidence="2">
    <location>
        <begin position="213"/>
        <end position="237"/>
    </location>
</feature>
<name>A0A1V6PRJ4_9EURO</name>
<evidence type="ECO:0000256" key="1">
    <source>
        <dbReference type="SAM" id="MobiDB-lite"/>
    </source>
</evidence>
<evidence type="ECO:0000256" key="2">
    <source>
        <dbReference type="SAM" id="Phobius"/>
    </source>
</evidence>
<feature type="transmembrane region" description="Helical" evidence="2">
    <location>
        <begin position="279"/>
        <end position="299"/>
    </location>
</feature>
<proteinExistence type="predicted"/>
<sequence length="873" mass="96354">MYAAPKSPISTDTNFHRQGKDAANIHTAHLAPNEYDSAAGKLRDDPVPYLTLRAAILIAFQEVPGFWFSILLSYLCPVDLNGRRSWGPLGRLSFEQDYVYHATERQSEDVVRDIGLGISNRSGDTIPRYDRASIDSSATTTPHSIPKTPLSPHSPTKCPNRTTVLQKRLSWIPLTIFVLALYATIFSGIYLAIALRKPRWSNISSGGPMVPSTANLLSAFFAKTIELAYVTVCVAFLGQVLSRRALMTDSRGISISDMNMRAWIMQPGSMIVHWETLRYSALTFLGAIALVATFVAMLYTTAAQALVAPKLTPGPVEPKVFHGQVFASFGNPFYLASNCKTPVTNQMDPDNRNTTCLQIEHVGHAYHNYQQWITKWSSAVANNNATSTNLHNRPQPTGSLWDNTTVTGSWIQIQNITTLSKKHKRMVNNITMAMPHGGITAAAMDPLNKIEQPKSASASGEGKYTLDASVPSPAINVLCAGMTEKELEPLVYSSWPGGQKFDPTSWSVQPPDDVPRTPSWLNRTVVDDLFEFGPKHGQRPPIFGKYPKPYNTILNTTGLWPANSIYLLGASNTTNPAYVLCSLRAKQTGVCSTRYSAASSGAFLSSICEHPTNEVQYNRRYARREFEEGAWEPDYKNVVSVWANALSLGAGVSDGEASNARLLMQMMPKYDNVTDSFSLDPRMPSIGEGLAVMAGSTLILSSQDAPFVQGWNYSLAEHNVLSEGVYQYFDGELQAVGYASGWTERWQGVFYVILVFAFLTSAVCLGFVIFEARGRQITDFTEPQNLFALAVNSPQTEQLKGACGCGPWGKQLKERWFIGMEEEDEHYYIRSKMEGNTPYLGAAARMEQMEVEDGAKGLSPAVDEFRKVSKRNS</sequence>
<reference evidence="4" key="1">
    <citation type="journal article" date="2017" name="Nat. Microbiol.">
        <title>Global analysis of biosynthetic gene clusters reveals vast potential of secondary metabolite production in Penicillium species.</title>
        <authorList>
            <person name="Nielsen J.C."/>
            <person name="Grijseels S."/>
            <person name="Prigent S."/>
            <person name="Ji B."/>
            <person name="Dainat J."/>
            <person name="Nielsen K.F."/>
            <person name="Frisvad J.C."/>
            <person name="Workman M."/>
            <person name="Nielsen J."/>
        </authorList>
    </citation>
    <scope>NUCLEOTIDE SEQUENCE [LARGE SCALE GENOMIC DNA]</scope>
    <source>
        <strain evidence="4">IBT 31811</strain>
    </source>
</reference>
<keyword evidence="4" id="KW-1185">Reference proteome</keyword>
<dbReference type="STRING" id="416450.A0A1V6PRJ4"/>
<feature type="transmembrane region" description="Helical" evidence="2">
    <location>
        <begin position="171"/>
        <end position="193"/>
    </location>
</feature>
<dbReference type="EMBL" id="MDYN01000046">
    <property type="protein sequence ID" value="OQD79639.1"/>
    <property type="molecule type" value="Genomic_DNA"/>
</dbReference>
<feature type="region of interest" description="Disordered" evidence="1">
    <location>
        <begin position="135"/>
        <end position="157"/>
    </location>
</feature>
<protein>
    <submittedName>
        <fullName evidence="3">Uncharacterized protein</fullName>
    </submittedName>
</protein>
<keyword evidence="2" id="KW-0812">Transmembrane</keyword>
<organism evidence="3 4">
    <name type="scientific">Penicillium antarcticum</name>
    <dbReference type="NCBI Taxonomy" id="416450"/>
    <lineage>
        <taxon>Eukaryota</taxon>
        <taxon>Fungi</taxon>
        <taxon>Dikarya</taxon>
        <taxon>Ascomycota</taxon>
        <taxon>Pezizomycotina</taxon>
        <taxon>Eurotiomycetes</taxon>
        <taxon>Eurotiomycetidae</taxon>
        <taxon>Eurotiales</taxon>
        <taxon>Aspergillaceae</taxon>
        <taxon>Penicillium</taxon>
    </lineage>
</organism>
<keyword evidence="2" id="KW-1133">Transmembrane helix</keyword>